<accession>A0ABD4UDC0</accession>
<organism evidence="1 2">
    <name type="scientific">Burkholderia cenocepacia</name>
    <dbReference type="NCBI Taxonomy" id="95486"/>
    <lineage>
        <taxon>Bacteria</taxon>
        <taxon>Pseudomonadati</taxon>
        <taxon>Pseudomonadota</taxon>
        <taxon>Betaproteobacteria</taxon>
        <taxon>Burkholderiales</taxon>
        <taxon>Burkholderiaceae</taxon>
        <taxon>Burkholderia</taxon>
        <taxon>Burkholderia cepacia complex</taxon>
    </lineage>
</organism>
<dbReference type="RefSeq" id="WP_143262322.1">
    <property type="nucleotide sequence ID" value="NZ_JAIMHC010000001.1"/>
</dbReference>
<gene>
    <name evidence="1" type="ORF">UE95_012415</name>
</gene>
<sequence>MAIATAIKSIILCFKSDNPYKAVRPTAFELIQNSYKTLEISRNGGLKMNPQEIANDPEFKKKIEALQRIIK</sequence>
<dbReference type="AlphaFoldDB" id="A0ABD4UDC0"/>
<name>A0ABD4UDC0_9BURK</name>
<dbReference type="Proteomes" id="UP000191686">
    <property type="component" value="Unassembled WGS sequence"/>
</dbReference>
<reference evidence="1 2" key="1">
    <citation type="journal article" date="2017" name="Front. Microbiol.">
        <title>Genomics reveals a unique clone of Burkholderia cenocepacia harbouring an actively excising novel genomic island.</title>
        <authorList>
            <person name="Patil P."/>
            <person name="Mali S."/>
            <person name="Midha S."/>
            <person name="Gautam V."/>
            <person name="Dash L."/>
            <person name="Kumar S."/>
            <person name="Shastri J."/>
            <person name="Singhal L."/>
            <person name="Patil P.B."/>
        </authorList>
    </citation>
    <scope>NUCLEOTIDE SEQUENCE [LARGE SCALE GENOMIC DNA]</scope>
    <source>
        <strain evidence="1 2">BC-19</strain>
    </source>
</reference>
<dbReference type="EMBL" id="JYMX02000008">
    <property type="protein sequence ID" value="MCW3712091.1"/>
    <property type="molecule type" value="Genomic_DNA"/>
</dbReference>
<comment type="caution">
    <text evidence="1">The sequence shown here is derived from an EMBL/GenBank/DDBJ whole genome shotgun (WGS) entry which is preliminary data.</text>
</comment>
<evidence type="ECO:0000313" key="2">
    <source>
        <dbReference type="Proteomes" id="UP000191686"/>
    </source>
</evidence>
<evidence type="ECO:0000313" key="1">
    <source>
        <dbReference type="EMBL" id="MCW3712091.1"/>
    </source>
</evidence>
<proteinExistence type="predicted"/>
<protein>
    <submittedName>
        <fullName evidence="1">Uncharacterized protein</fullName>
    </submittedName>
</protein>
<reference evidence="1 2" key="2">
    <citation type="journal article" date="2017" name="Front. Microbiol.">
        <title>Genomics Reveals a Unique Clone of Burkholderia cenocepacia Harboring an Actively Excising Novel Genomic Island.</title>
        <authorList>
            <person name="Patil P.P."/>
            <person name="Mali S."/>
            <person name="Midha S."/>
            <person name="Gautam V."/>
            <person name="Dash L."/>
            <person name="Kumar S."/>
            <person name="Shastri J."/>
            <person name="Singhal L."/>
            <person name="Patil P.B."/>
        </authorList>
    </citation>
    <scope>NUCLEOTIDE SEQUENCE [LARGE SCALE GENOMIC DNA]</scope>
    <source>
        <strain evidence="1 2">BC-19</strain>
    </source>
</reference>